<dbReference type="AlphaFoldDB" id="A0A9X1L7V2"/>
<name>A0A9X1L7V2_9FLAO</name>
<dbReference type="InterPro" id="IPR036779">
    <property type="entry name" value="LysM_dom_sf"/>
</dbReference>
<organism evidence="3 4">
    <name type="scientific">Neotamlana sargassicola</name>
    <dbReference type="NCBI Taxonomy" id="2883125"/>
    <lineage>
        <taxon>Bacteria</taxon>
        <taxon>Pseudomonadati</taxon>
        <taxon>Bacteroidota</taxon>
        <taxon>Flavobacteriia</taxon>
        <taxon>Flavobacteriales</taxon>
        <taxon>Flavobacteriaceae</taxon>
        <taxon>Neotamlana</taxon>
    </lineage>
</organism>
<feature type="domain" description="LysM" evidence="2">
    <location>
        <begin position="86"/>
        <end position="130"/>
    </location>
</feature>
<dbReference type="RefSeq" id="WP_226695557.1">
    <property type="nucleotide sequence ID" value="NZ_JAJAPX010000002.1"/>
</dbReference>
<evidence type="ECO:0000256" key="1">
    <source>
        <dbReference type="SAM" id="SignalP"/>
    </source>
</evidence>
<dbReference type="CDD" id="cd00118">
    <property type="entry name" value="LysM"/>
    <property type="match status" value="3"/>
</dbReference>
<reference evidence="3" key="1">
    <citation type="submission" date="2021-10" db="EMBL/GenBank/DDBJ databases">
        <title>Tamlana sargassums sp. nov., and Tamlana laminarinivorans sp. nov., two new bacteria isolated from the brown alga.</title>
        <authorList>
            <person name="Li J."/>
        </authorList>
    </citation>
    <scope>NUCLEOTIDE SEQUENCE</scope>
    <source>
        <strain evidence="3">62-3</strain>
    </source>
</reference>
<keyword evidence="1" id="KW-0732">Signal</keyword>
<dbReference type="PROSITE" id="PS51782">
    <property type="entry name" value="LYSM"/>
    <property type="match status" value="3"/>
</dbReference>
<keyword evidence="4" id="KW-1185">Reference proteome</keyword>
<dbReference type="PANTHER" id="PTHR33734">
    <property type="entry name" value="LYSM DOMAIN-CONTAINING GPI-ANCHORED PROTEIN 2"/>
    <property type="match status" value="1"/>
</dbReference>
<accession>A0A9X1L7V2</accession>
<evidence type="ECO:0000313" key="4">
    <source>
        <dbReference type="Proteomes" id="UP001139286"/>
    </source>
</evidence>
<evidence type="ECO:0000313" key="3">
    <source>
        <dbReference type="EMBL" id="MCB4808143.1"/>
    </source>
</evidence>
<dbReference type="Pfam" id="PF01476">
    <property type="entry name" value="LysM"/>
    <property type="match status" value="3"/>
</dbReference>
<dbReference type="PANTHER" id="PTHR33734:SF22">
    <property type="entry name" value="MEMBRANE-BOUND LYTIC MUREIN TRANSGLYCOSYLASE D"/>
    <property type="match status" value="1"/>
</dbReference>
<gene>
    <name evidence="3" type="ORF">LG651_07740</name>
</gene>
<sequence>MKKFLIALILIGWFTTARGQNFSTHRVKEGETVEALAKQYYVTPADIYSLNPDAKKGLKANTILIIPISKSEKPKVTVIKELNGFKEHKTKRRETLYGLAKQYNITEDEIKKHNTFLYANPLKKGDKIKIPVFKVTEVVEEVQETTEYKVLPKEGKWRIAYKFGISVKELEDLNPEMGEVLKDGQIINVPNVEKSEQQVIDEKYSYYKVLPKEGFYRLKLKLGLEQTQLEGLNPGLAESGLKEGMILKIPFSNAVETLTSSGLQAINLADSISDFSTKHIAVMLPFRLHRVDFDSVVDTKRSIKSDRYLNASLDFYSGVLMALDSLKTLGVSVKVDVYDTKGQVSEVAKILNENNFDTVDAVIGPLTTAPFDKVASQLNKMSVPVVSPIGSNLKLHGNVFQSKPSDELLKSKIINYIKKDSLAKNIVIISDSKTADVALELKREFNAAKPVTSRKDKKTGKDEFFVIKDDIQAVLKPGRNIVFLETSNEGFASNVSSILASLNNKVLVEGAKPTEIILTTTNENAAFEGDQINNTHLSSLQFLFATSSKESSFNDTSSFTKKYDKLYNITPNKRAVKGFDLTMDIVLRLVTSENLFISAKNTLLTEYVENKFSYKHKLYGGYYNDSVYLVKYDNLSVVEVEQ</sequence>
<feature type="domain" description="LysM" evidence="2">
    <location>
        <begin position="146"/>
        <end position="189"/>
    </location>
</feature>
<dbReference type="Proteomes" id="UP001139286">
    <property type="component" value="Unassembled WGS sequence"/>
</dbReference>
<dbReference type="Gene3D" id="3.40.50.2300">
    <property type="match status" value="2"/>
</dbReference>
<feature type="signal peptide" evidence="1">
    <location>
        <begin position="1"/>
        <end position="19"/>
    </location>
</feature>
<dbReference type="SUPFAM" id="SSF54106">
    <property type="entry name" value="LysM domain"/>
    <property type="match status" value="3"/>
</dbReference>
<dbReference type="InterPro" id="IPR018392">
    <property type="entry name" value="LysM"/>
</dbReference>
<comment type="caution">
    <text evidence="3">The sequence shown here is derived from an EMBL/GenBank/DDBJ whole genome shotgun (WGS) entry which is preliminary data.</text>
</comment>
<dbReference type="Gene3D" id="3.10.350.10">
    <property type="entry name" value="LysM domain"/>
    <property type="match status" value="3"/>
</dbReference>
<dbReference type="CDD" id="cd06268">
    <property type="entry name" value="PBP1_ABC_transporter_LIVBP-like"/>
    <property type="match status" value="1"/>
</dbReference>
<feature type="domain" description="LysM" evidence="2">
    <location>
        <begin position="23"/>
        <end position="66"/>
    </location>
</feature>
<dbReference type="EMBL" id="JAJAPX010000002">
    <property type="protein sequence ID" value="MCB4808143.1"/>
    <property type="molecule type" value="Genomic_DNA"/>
</dbReference>
<protein>
    <submittedName>
        <fullName evidence="3">LysM peptidoglycan-binding domain-containing protein</fullName>
    </submittedName>
</protein>
<dbReference type="InterPro" id="IPR028082">
    <property type="entry name" value="Peripla_BP_I"/>
</dbReference>
<proteinExistence type="predicted"/>
<evidence type="ECO:0000259" key="2">
    <source>
        <dbReference type="PROSITE" id="PS51782"/>
    </source>
</evidence>
<dbReference type="SMART" id="SM00257">
    <property type="entry name" value="LysM"/>
    <property type="match status" value="4"/>
</dbReference>
<dbReference type="SUPFAM" id="SSF53822">
    <property type="entry name" value="Periplasmic binding protein-like I"/>
    <property type="match status" value="1"/>
</dbReference>
<feature type="chain" id="PRO_5040967860" evidence="1">
    <location>
        <begin position="20"/>
        <end position="642"/>
    </location>
</feature>